<proteinExistence type="predicted"/>
<dbReference type="EnsemblPlants" id="AVESA.00010b.r2.6DG1156680.1">
    <property type="protein sequence ID" value="AVESA.00010b.r2.6DG1156680.1.CDS.1"/>
    <property type="gene ID" value="AVESA.00010b.r2.6DG1156680"/>
</dbReference>
<sequence length="660" mass="73860">MEQQSSVAPTAPAGIRSEMAVTASCALLATLAVVCSDRRTSTSAAFRYAVCLALMLCYPAVSYTVGLTQSQPAGSSGRNNDLAVVWACYLLGCADCVFARSVDVDDQHQQPRAVVLVQATQVIYVLLLLLSYMASLDPRLRILLVLLWVLNCAKLGMRVWGALSARRHRALDADNWLISKYMAHEHVRSVWDFDPETMRGYRYVVAGEKDVQQQDVRAGYRLELTDELVTVDGVWRYEGSSSRILPSELKDLCLSFALFKLLRRRLGRGPVLHERDDVRSMVLVRRGLAAQGVPAGRRNGRVCFGRGAEPVRSLFSPALLRDPQLAGNNSTTTLDDIFITRCAVVAFMIMELFQYLAALSRLLSDGHKVKMLCRCVRKPSSSWQVVYERLLRMMCHATPRRRYWSDSVGQYSLVHVCLQNGGRSFSFLGTRTVPVPVTVKRAIHRLLRSEWLSDLKYGDRALQRNKLLFDFDWSTSRYPHGAVGSILIWHIATTICAAANKLDAGSSEVATTLSDYCAYLLSEAPELVTDAAYETQRLMAALRARIQQFLRHEGCRYEDDAFEKLPEFRARGLEGGYEEDILADGVKLSIQIMEEMPDEAARWDVVSQVWVELLLSAAPSDNVEAHVKRLATGGELITQLWALLTHAGIVDKPKKPNYTE</sequence>
<name>A0ACD5ZHL4_AVESA</name>
<evidence type="ECO:0000313" key="2">
    <source>
        <dbReference type="Proteomes" id="UP001732700"/>
    </source>
</evidence>
<organism evidence="1 2">
    <name type="scientific">Avena sativa</name>
    <name type="common">Oat</name>
    <dbReference type="NCBI Taxonomy" id="4498"/>
    <lineage>
        <taxon>Eukaryota</taxon>
        <taxon>Viridiplantae</taxon>
        <taxon>Streptophyta</taxon>
        <taxon>Embryophyta</taxon>
        <taxon>Tracheophyta</taxon>
        <taxon>Spermatophyta</taxon>
        <taxon>Magnoliopsida</taxon>
        <taxon>Liliopsida</taxon>
        <taxon>Poales</taxon>
        <taxon>Poaceae</taxon>
        <taxon>BOP clade</taxon>
        <taxon>Pooideae</taxon>
        <taxon>Poodae</taxon>
        <taxon>Poeae</taxon>
        <taxon>Poeae Chloroplast Group 1 (Aveneae type)</taxon>
        <taxon>Aveninae</taxon>
        <taxon>Avena</taxon>
    </lineage>
</organism>
<reference evidence="1" key="1">
    <citation type="submission" date="2021-05" db="EMBL/GenBank/DDBJ databases">
        <authorList>
            <person name="Scholz U."/>
            <person name="Mascher M."/>
            <person name="Fiebig A."/>
        </authorList>
    </citation>
    <scope>NUCLEOTIDE SEQUENCE [LARGE SCALE GENOMIC DNA]</scope>
</reference>
<reference evidence="1" key="2">
    <citation type="submission" date="2025-09" db="UniProtKB">
        <authorList>
            <consortium name="EnsemblPlants"/>
        </authorList>
    </citation>
    <scope>IDENTIFICATION</scope>
</reference>
<evidence type="ECO:0000313" key="1">
    <source>
        <dbReference type="EnsemblPlants" id="AVESA.00010b.r2.6DG1156680.1.CDS.1"/>
    </source>
</evidence>
<protein>
    <submittedName>
        <fullName evidence="1">Uncharacterized protein</fullName>
    </submittedName>
</protein>
<accession>A0ACD5ZHL4</accession>
<keyword evidence="2" id="KW-1185">Reference proteome</keyword>
<dbReference type="Proteomes" id="UP001732700">
    <property type="component" value="Chromosome 6D"/>
</dbReference>